<evidence type="ECO:0000256" key="5">
    <source>
        <dbReference type="ARBA" id="ARBA00030497"/>
    </source>
</evidence>
<protein>
    <recommendedName>
        <fullName evidence="3">4a-hydroxytetrahydrobiopterin dehydratase</fullName>
        <ecNumber evidence="3">4.2.1.96</ecNumber>
    </recommendedName>
    <alternativeName>
        <fullName evidence="5">4-alpha-hydroxy-tetrahydropterin dehydratase</fullName>
    </alternativeName>
</protein>
<name>A0AAQ3M628_9PEZI</name>
<dbReference type="EMBL" id="CP138586">
    <property type="protein sequence ID" value="WPH02004.1"/>
    <property type="molecule type" value="Genomic_DNA"/>
</dbReference>
<gene>
    <name evidence="6" type="ORF">R9X50_00485800</name>
</gene>
<evidence type="ECO:0000256" key="2">
    <source>
        <dbReference type="ARBA" id="ARBA00006472"/>
    </source>
</evidence>
<comment type="similarity">
    <text evidence="2">Belongs to the pterin-4-alpha-carbinolamine dehydratase family.</text>
</comment>
<keyword evidence="4" id="KW-0456">Lyase</keyword>
<dbReference type="AlphaFoldDB" id="A0AAQ3M628"/>
<evidence type="ECO:0000313" key="7">
    <source>
        <dbReference type="Proteomes" id="UP001303373"/>
    </source>
</evidence>
<dbReference type="InterPro" id="IPR036428">
    <property type="entry name" value="PCD_sf"/>
</dbReference>
<keyword evidence="7" id="KW-1185">Reference proteome</keyword>
<evidence type="ECO:0000256" key="4">
    <source>
        <dbReference type="ARBA" id="ARBA00023239"/>
    </source>
</evidence>
<evidence type="ECO:0000256" key="1">
    <source>
        <dbReference type="ARBA" id="ARBA00001554"/>
    </source>
</evidence>
<sequence>MAFKFGRAPRIARQLIKPCYTPTQTRKMSSLKDLKISQGHDGQAVTEAATALVESGKWQVCKQGKGLERTFKFKTFKATWDFMNAVADECKKQRHHPEWTNIYNKTHVRWTTHNPEGLSSLDTTMASFCDAAGEKFGVLLTEPAEANVKSGEPLKAGDCCIKKSL</sequence>
<proteinExistence type="inferred from homology"/>
<evidence type="ECO:0000313" key="6">
    <source>
        <dbReference type="EMBL" id="WPH02004.1"/>
    </source>
</evidence>
<dbReference type="GO" id="GO:0008124">
    <property type="term" value="F:4-alpha-hydroxytetrahydrobiopterin dehydratase activity"/>
    <property type="evidence" value="ECO:0007669"/>
    <property type="project" value="UniProtKB-EC"/>
</dbReference>
<organism evidence="6 7">
    <name type="scientific">Acrodontium crateriforme</name>
    <dbReference type="NCBI Taxonomy" id="150365"/>
    <lineage>
        <taxon>Eukaryota</taxon>
        <taxon>Fungi</taxon>
        <taxon>Dikarya</taxon>
        <taxon>Ascomycota</taxon>
        <taxon>Pezizomycotina</taxon>
        <taxon>Dothideomycetes</taxon>
        <taxon>Dothideomycetidae</taxon>
        <taxon>Mycosphaerellales</taxon>
        <taxon>Teratosphaeriaceae</taxon>
        <taxon>Acrodontium</taxon>
    </lineage>
</organism>
<dbReference type="Proteomes" id="UP001303373">
    <property type="component" value="Chromosome 7"/>
</dbReference>
<reference evidence="6 7" key="1">
    <citation type="submission" date="2023-11" db="EMBL/GenBank/DDBJ databases">
        <title>An acidophilic fungus is an integral part of prey digestion in a carnivorous sundew plant.</title>
        <authorList>
            <person name="Tsai I.J."/>
        </authorList>
    </citation>
    <scope>NUCLEOTIDE SEQUENCE [LARGE SCALE GENOMIC DNA]</scope>
    <source>
        <strain evidence="6">169a</strain>
    </source>
</reference>
<dbReference type="EC" id="4.2.1.96" evidence="3"/>
<dbReference type="SUPFAM" id="SSF55248">
    <property type="entry name" value="PCD-like"/>
    <property type="match status" value="1"/>
</dbReference>
<dbReference type="Pfam" id="PF01329">
    <property type="entry name" value="Pterin_4a"/>
    <property type="match status" value="1"/>
</dbReference>
<dbReference type="GO" id="GO:0006729">
    <property type="term" value="P:tetrahydrobiopterin biosynthetic process"/>
    <property type="evidence" value="ECO:0007669"/>
    <property type="project" value="InterPro"/>
</dbReference>
<dbReference type="PANTHER" id="PTHR12599:SF0">
    <property type="entry name" value="PTERIN-4-ALPHA-CARBINOLAMINE DEHYDRATASE"/>
    <property type="match status" value="1"/>
</dbReference>
<comment type="catalytic activity">
    <reaction evidence="1">
        <text>(4aS,6R)-4a-hydroxy-L-erythro-5,6,7,8-tetrahydrobiopterin = (6R)-L-erythro-6,7-dihydrobiopterin + H2O</text>
        <dbReference type="Rhea" id="RHEA:11920"/>
        <dbReference type="ChEBI" id="CHEBI:15377"/>
        <dbReference type="ChEBI" id="CHEBI:15642"/>
        <dbReference type="ChEBI" id="CHEBI:43120"/>
        <dbReference type="EC" id="4.2.1.96"/>
    </reaction>
</comment>
<dbReference type="CDD" id="cd00488">
    <property type="entry name" value="PCD_DCoH"/>
    <property type="match status" value="1"/>
</dbReference>
<dbReference type="InterPro" id="IPR001533">
    <property type="entry name" value="Pterin_deHydtase"/>
</dbReference>
<accession>A0AAQ3M628</accession>
<dbReference type="Gene3D" id="3.30.1360.20">
    <property type="entry name" value="Transcriptional coactivator/pterin dehydratase"/>
    <property type="match status" value="1"/>
</dbReference>
<dbReference type="PANTHER" id="PTHR12599">
    <property type="entry name" value="PTERIN-4-ALPHA-CARBINOLAMINE DEHYDRATASE"/>
    <property type="match status" value="1"/>
</dbReference>
<evidence type="ECO:0000256" key="3">
    <source>
        <dbReference type="ARBA" id="ARBA00013252"/>
    </source>
</evidence>